<name>A0A8I3W0R1_CALJA</name>
<dbReference type="PANTHER" id="PTHR22748:SF23">
    <property type="entry name" value="EXODEOXYRIBONUCLEASE III"/>
    <property type="match status" value="1"/>
</dbReference>
<dbReference type="GO" id="GO:0005634">
    <property type="term" value="C:nucleus"/>
    <property type="evidence" value="ECO:0007669"/>
    <property type="project" value="TreeGrafter"/>
</dbReference>
<evidence type="ECO:0000256" key="9">
    <source>
        <dbReference type="ARBA" id="ARBA00023204"/>
    </source>
</evidence>
<dbReference type="InterPro" id="IPR005135">
    <property type="entry name" value="Endo/exonuclease/phosphatase"/>
</dbReference>
<dbReference type="GO" id="GO:0008081">
    <property type="term" value="F:phosphoric diester hydrolase activity"/>
    <property type="evidence" value="ECO:0007669"/>
    <property type="project" value="TreeGrafter"/>
</dbReference>
<dbReference type="InterPro" id="IPR036691">
    <property type="entry name" value="Endo/exonu/phosph_ase_sf"/>
</dbReference>
<accession>A0A8I3W0R1</accession>
<dbReference type="InterPro" id="IPR004808">
    <property type="entry name" value="AP_endonuc_1"/>
</dbReference>
<evidence type="ECO:0000256" key="1">
    <source>
        <dbReference type="ARBA" id="ARBA00000493"/>
    </source>
</evidence>
<dbReference type="GO" id="GO:0006284">
    <property type="term" value="P:base-excision repair"/>
    <property type="evidence" value="ECO:0007669"/>
    <property type="project" value="TreeGrafter"/>
</dbReference>
<proteinExistence type="inferred from homology"/>
<keyword evidence="6" id="KW-0378">Hydrolase</keyword>
<dbReference type="GO" id="GO:0003906">
    <property type="term" value="F:DNA-(apurinic or apyrimidinic site) endonuclease activity"/>
    <property type="evidence" value="ECO:0007669"/>
    <property type="project" value="TreeGrafter"/>
</dbReference>
<dbReference type="Pfam" id="PF03372">
    <property type="entry name" value="Exo_endo_phos"/>
    <property type="match status" value="1"/>
</dbReference>
<feature type="binding site" evidence="10">
    <location>
        <position position="145"/>
    </location>
    <ligand>
        <name>Mg(2+)</name>
        <dbReference type="ChEBI" id="CHEBI:18420"/>
        <label>1</label>
    </ligand>
</feature>
<keyword evidence="9" id="KW-0234">DNA repair</keyword>
<keyword evidence="4 10" id="KW-0479">Metal-binding</keyword>
<evidence type="ECO:0000256" key="4">
    <source>
        <dbReference type="ARBA" id="ARBA00022723"/>
    </source>
</evidence>
<keyword evidence="8" id="KW-0233">DNA recombination</keyword>
<evidence type="ECO:0000313" key="13">
    <source>
        <dbReference type="Ensembl" id="ENSCJAP00000080824.1"/>
    </source>
</evidence>
<evidence type="ECO:0000256" key="8">
    <source>
        <dbReference type="ARBA" id="ARBA00023172"/>
    </source>
</evidence>
<dbReference type="OMA" id="RFRLNYM"/>
<comment type="similarity">
    <text evidence="2">Belongs to the DNA repair enzymes AP/ExoA family.</text>
</comment>
<evidence type="ECO:0000313" key="14">
    <source>
        <dbReference type="Proteomes" id="UP000008225"/>
    </source>
</evidence>
<dbReference type="Ensembl" id="ENSCJAT00000132309.1">
    <property type="protein sequence ID" value="ENSCJAP00000080824.1"/>
    <property type="gene ID" value="ENSCJAG00000081714.1"/>
</dbReference>
<dbReference type="GO" id="GO:0008311">
    <property type="term" value="F:double-stranded DNA 3'-5' DNA exonuclease activity"/>
    <property type="evidence" value="ECO:0007669"/>
    <property type="project" value="UniProtKB-EC"/>
</dbReference>
<feature type="site" description="Transition state stabilizer" evidence="11">
    <location>
        <position position="147"/>
    </location>
</feature>
<feature type="domain" description="Endonuclease/exonuclease/phosphatase" evidence="12">
    <location>
        <begin position="13"/>
        <end position="163"/>
    </location>
</feature>
<dbReference type="GO" id="GO:0006310">
    <property type="term" value="P:DNA recombination"/>
    <property type="evidence" value="ECO:0007669"/>
    <property type="project" value="UniProtKB-KW"/>
</dbReference>
<comment type="cofactor">
    <cofactor evidence="10">
        <name>Mg(2+)</name>
        <dbReference type="ChEBI" id="CHEBI:18420"/>
    </cofactor>
    <cofactor evidence="10">
        <name>Mn(2+)</name>
        <dbReference type="ChEBI" id="CHEBI:29035"/>
    </cofactor>
    <text evidence="10">Probably binds two magnesium or manganese ions per subunit.</text>
</comment>
<dbReference type="GO" id="GO:0046872">
    <property type="term" value="F:metal ion binding"/>
    <property type="evidence" value="ECO:0007669"/>
    <property type="project" value="UniProtKB-KW"/>
</dbReference>
<dbReference type="CDD" id="cd09076">
    <property type="entry name" value="L1-EN"/>
    <property type="match status" value="1"/>
</dbReference>
<dbReference type="PANTHER" id="PTHR22748">
    <property type="entry name" value="AP ENDONUCLEASE"/>
    <property type="match status" value="1"/>
</dbReference>
<evidence type="ECO:0000256" key="7">
    <source>
        <dbReference type="ARBA" id="ARBA00022842"/>
    </source>
</evidence>
<keyword evidence="5" id="KW-0227">DNA damage</keyword>
<dbReference type="SUPFAM" id="SSF56219">
    <property type="entry name" value="DNase I-like"/>
    <property type="match status" value="1"/>
</dbReference>
<sequence length="192" mass="21934">MAVSNSHITILILNVNGLNAPIKRHRLANWIKIQNPSVCCIQGTHLTCKDTQRLKIKGWRKIYQANGKQKKAGVAILISDKIDFKATKIKRDKEGHYIMVKGSIQQEELTILNIYGPNAGAPRYIRQVLNDLQKDLDSHTIIVGDFNTPLSILDRSTRQKIKNKNSHNRRIENYMTDKPHKKVYIAILISET</sequence>
<keyword evidence="10" id="KW-0464">Manganese</keyword>
<evidence type="ECO:0000256" key="6">
    <source>
        <dbReference type="ARBA" id="ARBA00022801"/>
    </source>
</evidence>
<evidence type="ECO:0000256" key="2">
    <source>
        <dbReference type="ARBA" id="ARBA00007092"/>
    </source>
</evidence>
<evidence type="ECO:0000259" key="12">
    <source>
        <dbReference type="Pfam" id="PF03372"/>
    </source>
</evidence>
<organism evidence="13 14">
    <name type="scientific">Callithrix jacchus</name>
    <name type="common">White-tufted-ear marmoset</name>
    <name type="synonym">Simia Jacchus</name>
    <dbReference type="NCBI Taxonomy" id="9483"/>
    <lineage>
        <taxon>Eukaryota</taxon>
        <taxon>Metazoa</taxon>
        <taxon>Chordata</taxon>
        <taxon>Craniata</taxon>
        <taxon>Vertebrata</taxon>
        <taxon>Euteleostomi</taxon>
        <taxon>Mammalia</taxon>
        <taxon>Eutheria</taxon>
        <taxon>Euarchontoglires</taxon>
        <taxon>Primates</taxon>
        <taxon>Haplorrhini</taxon>
        <taxon>Platyrrhini</taxon>
        <taxon>Cebidae</taxon>
        <taxon>Callitrichinae</taxon>
        <taxon>Callithrix</taxon>
        <taxon>Callithrix</taxon>
    </lineage>
</organism>
<dbReference type="EC" id="3.1.11.2" evidence="3"/>
<comment type="catalytic activity">
    <reaction evidence="1">
        <text>Exonucleolytic cleavage in the 3'- to 5'-direction to yield nucleoside 5'-phosphates.</text>
        <dbReference type="EC" id="3.1.11.2"/>
    </reaction>
</comment>
<dbReference type="GeneTree" id="ENSGT00950000183016"/>
<reference evidence="13" key="3">
    <citation type="submission" date="2025-09" db="UniProtKB">
        <authorList>
            <consortium name="Ensembl"/>
        </authorList>
    </citation>
    <scope>IDENTIFICATION</scope>
</reference>
<reference evidence="13 14" key="1">
    <citation type="submission" date="2009-03" db="EMBL/GenBank/DDBJ databases">
        <authorList>
            <person name="Warren W."/>
            <person name="Ye L."/>
            <person name="Minx P."/>
            <person name="Worley K."/>
            <person name="Gibbs R."/>
            <person name="Wilson R.K."/>
        </authorList>
    </citation>
    <scope>NUCLEOTIDE SEQUENCE [LARGE SCALE GENOMIC DNA]</scope>
</reference>
<feature type="binding site" evidence="10">
    <location>
        <position position="147"/>
    </location>
    <ligand>
        <name>Mg(2+)</name>
        <dbReference type="ChEBI" id="CHEBI:18420"/>
        <label>1</label>
    </ligand>
</feature>
<dbReference type="AlphaFoldDB" id="A0A8I3W0R1"/>
<evidence type="ECO:0000256" key="10">
    <source>
        <dbReference type="PIRSR" id="PIRSR604808-2"/>
    </source>
</evidence>
<evidence type="ECO:0000256" key="5">
    <source>
        <dbReference type="ARBA" id="ARBA00022763"/>
    </source>
</evidence>
<keyword evidence="14" id="KW-1185">Reference proteome</keyword>
<reference evidence="13" key="2">
    <citation type="submission" date="2025-08" db="UniProtKB">
        <authorList>
            <consortium name="Ensembl"/>
        </authorList>
    </citation>
    <scope>IDENTIFICATION</scope>
</reference>
<dbReference type="Gene3D" id="3.60.10.10">
    <property type="entry name" value="Endonuclease/exonuclease/phosphatase"/>
    <property type="match status" value="1"/>
</dbReference>
<keyword evidence="7 10" id="KW-0460">Magnesium</keyword>
<feature type="binding site" evidence="10">
    <location>
        <position position="14"/>
    </location>
    <ligand>
        <name>Mg(2+)</name>
        <dbReference type="ChEBI" id="CHEBI:18420"/>
        <label>1</label>
    </ligand>
</feature>
<dbReference type="Proteomes" id="UP000008225">
    <property type="component" value="Chromosome 13"/>
</dbReference>
<evidence type="ECO:0000256" key="11">
    <source>
        <dbReference type="PIRSR" id="PIRSR604808-3"/>
    </source>
</evidence>
<protein>
    <recommendedName>
        <fullName evidence="3">exodeoxyribonuclease III</fullName>
        <ecNumber evidence="3">3.1.11.2</ecNumber>
    </recommendedName>
</protein>
<evidence type="ECO:0000256" key="3">
    <source>
        <dbReference type="ARBA" id="ARBA00012115"/>
    </source>
</evidence>